<protein>
    <recommendedName>
        <fullName evidence="4">Transporter substrate-binding domain-containing protein</fullName>
    </recommendedName>
</protein>
<evidence type="ECO:0008006" key="4">
    <source>
        <dbReference type="Google" id="ProtNLM"/>
    </source>
</evidence>
<comment type="caution">
    <text evidence="2">The sequence shown here is derived from an EMBL/GenBank/DDBJ whole genome shotgun (WGS) entry which is preliminary data.</text>
</comment>
<organism evidence="2 3">
    <name type="scientific">Rugamonas aquatica</name>
    <dbReference type="NCBI Taxonomy" id="2743357"/>
    <lineage>
        <taxon>Bacteria</taxon>
        <taxon>Pseudomonadati</taxon>
        <taxon>Pseudomonadota</taxon>
        <taxon>Betaproteobacteria</taxon>
        <taxon>Burkholderiales</taxon>
        <taxon>Oxalobacteraceae</taxon>
        <taxon>Telluria group</taxon>
        <taxon>Rugamonas</taxon>
    </lineage>
</organism>
<dbReference type="EMBL" id="WHUG01000016">
    <property type="protein sequence ID" value="MQA41811.1"/>
    <property type="molecule type" value="Genomic_DNA"/>
</dbReference>
<dbReference type="AlphaFoldDB" id="A0A6A7N9Z1"/>
<keyword evidence="3" id="KW-1185">Reference proteome</keyword>
<accession>A0A6A7N9Z1</accession>
<name>A0A6A7N9Z1_9BURK</name>
<dbReference type="SUPFAM" id="SSF53850">
    <property type="entry name" value="Periplasmic binding protein-like II"/>
    <property type="match status" value="1"/>
</dbReference>
<gene>
    <name evidence="2" type="ORF">GEV02_27055</name>
</gene>
<reference evidence="2 3" key="1">
    <citation type="submission" date="2019-10" db="EMBL/GenBank/DDBJ databases">
        <title>Two novel species isolated from a subtropical stream in China.</title>
        <authorList>
            <person name="Lu H."/>
        </authorList>
    </citation>
    <scope>NUCLEOTIDE SEQUENCE [LARGE SCALE GENOMIC DNA]</scope>
    <source>
        <strain evidence="2 3">FT29W</strain>
    </source>
</reference>
<dbReference type="Proteomes" id="UP000440498">
    <property type="component" value="Unassembled WGS sequence"/>
</dbReference>
<feature type="chain" id="PRO_5025433249" description="Transporter substrate-binding domain-containing protein" evidence="1">
    <location>
        <begin position="22"/>
        <end position="255"/>
    </location>
</feature>
<keyword evidence="1" id="KW-0732">Signal</keyword>
<feature type="signal peptide" evidence="1">
    <location>
        <begin position="1"/>
        <end position="21"/>
    </location>
</feature>
<sequence>MPRLRTIACLLLLAAALPAAAEPQLVRLCQDAEDVYPWTLKARPGLNNILLKIVEARLNIVLEISLRPWKRCQEELKAGSIDGMFAISYLAERQQFGRYPMRAGQPDPAKRLMTDSYSLYRRSGDEQVGWDGSVLRSPGPVGAQRGYSVVEQLQTLGAGVDTGTYPVEDNLRKLAMGRLAAVALRTQEGDSMLLTHREFNGKLEKLAPPLAEKPYYLMLSHQFVAHNARLAQRIWDSIEAVRDSVEYRVFEQTFR</sequence>
<proteinExistence type="predicted"/>
<evidence type="ECO:0000313" key="2">
    <source>
        <dbReference type="EMBL" id="MQA41811.1"/>
    </source>
</evidence>
<evidence type="ECO:0000313" key="3">
    <source>
        <dbReference type="Proteomes" id="UP000440498"/>
    </source>
</evidence>
<dbReference type="RefSeq" id="WP_152841006.1">
    <property type="nucleotide sequence ID" value="NZ_WHUG01000016.1"/>
</dbReference>
<dbReference type="Gene3D" id="3.40.190.10">
    <property type="entry name" value="Periplasmic binding protein-like II"/>
    <property type="match status" value="2"/>
</dbReference>
<evidence type="ECO:0000256" key="1">
    <source>
        <dbReference type="SAM" id="SignalP"/>
    </source>
</evidence>